<dbReference type="KEGG" id="sgn:SGRA_1808"/>
<accession>H6L0K7</accession>
<dbReference type="EMBL" id="CP002831">
    <property type="protein sequence ID" value="AFC24543.1"/>
    <property type="molecule type" value="Genomic_DNA"/>
</dbReference>
<evidence type="ECO:0000313" key="1">
    <source>
        <dbReference type="EMBL" id="AFC24543.1"/>
    </source>
</evidence>
<gene>
    <name evidence="1" type="ordered locus">SGRA_1808</name>
</gene>
<reference evidence="1 2" key="1">
    <citation type="journal article" date="2012" name="Stand. Genomic Sci.">
        <title>Complete genome sequencing and analysis of Saprospira grandis str. Lewin, a predatory marine bacterium.</title>
        <authorList>
            <person name="Saw J.H."/>
            <person name="Yuryev A."/>
            <person name="Kanbe M."/>
            <person name="Hou S."/>
            <person name="Young A.G."/>
            <person name="Aizawa S."/>
            <person name="Alam M."/>
        </authorList>
    </citation>
    <scope>NUCLEOTIDE SEQUENCE [LARGE SCALE GENOMIC DNA]</scope>
    <source>
        <strain evidence="1 2">Lewin</strain>
    </source>
</reference>
<dbReference type="Proteomes" id="UP000007519">
    <property type="component" value="Chromosome"/>
</dbReference>
<proteinExistence type="predicted"/>
<organism evidence="1 2">
    <name type="scientific">Saprospira grandis (strain Lewin)</name>
    <dbReference type="NCBI Taxonomy" id="984262"/>
    <lineage>
        <taxon>Bacteria</taxon>
        <taxon>Pseudomonadati</taxon>
        <taxon>Bacteroidota</taxon>
        <taxon>Saprospiria</taxon>
        <taxon>Saprospirales</taxon>
        <taxon>Saprospiraceae</taxon>
        <taxon>Saprospira</taxon>
    </lineage>
</organism>
<protein>
    <submittedName>
        <fullName evidence="1">Uncharacterized protein</fullName>
    </submittedName>
</protein>
<dbReference type="AlphaFoldDB" id="H6L0K7"/>
<evidence type="ECO:0000313" key="2">
    <source>
        <dbReference type="Proteomes" id="UP000007519"/>
    </source>
</evidence>
<dbReference type="HOGENOM" id="CLU_3391255_0_0_10"/>
<sequence>MFFLSSPAQKVTGANKKKRQLFLPLFHLTTFE</sequence>
<name>H6L0K7_SAPGL</name>
<keyword evidence="2" id="KW-1185">Reference proteome</keyword>